<keyword evidence="3" id="KW-0812">Transmembrane</keyword>
<name>A0A9D4TWD9_CHLVU</name>
<protein>
    <submittedName>
        <fullName evidence="4">Uncharacterized protein</fullName>
    </submittedName>
</protein>
<feature type="transmembrane region" description="Helical" evidence="3">
    <location>
        <begin position="612"/>
        <end position="639"/>
    </location>
</feature>
<proteinExistence type="predicted"/>
<feature type="compositionally biased region" description="Low complexity" evidence="2">
    <location>
        <begin position="1"/>
        <end position="11"/>
    </location>
</feature>
<dbReference type="AlphaFoldDB" id="A0A9D4TWD9"/>
<comment type="caution">
    <text evidence="4">The sequence shown here is derived from an EMBL/GenBank/DDBJ whole genome shotgun (WGS) entry which is preliminary data.</text>
</comment>
<accession>A0A9D4TWD9</accession>
<feature type="region of interest" description="Disordered" evidence="2">
    <location>
        <begin position="512"/>
        <end position="566"/>
    </location>
</feature>
<evidence type="ECO:0000313" key="4">
    <source>
        <dbReference type="EMBL" id="KAI3436373.1"/>
    </source>
</evidence>
<sequence>MQAEQQAAVAALERHSGGRNVPQAPPPTAAAQHALMLQVEQAARVAAQRMLEELQQQYNAAVDEAVAERLHRERLAEQLSELQSQHARLADFVWQLDLSQLDQGGLQAASDAVGQSAAHSAPAAVAPAAPVAKGVVSSERSTAGSALLLPLQHAVQHQPLHNAAQHQVPAGGVRCGGSKQPAGINVSQALVELSSIAVELASGGQAADSKAQDDTPHKAAAKKLLGRFAEVQACVEEQSEQAAAAAAAARQLSVLLREERSQRRQLEERLTAATGHVRAARQGLLLEQQHVQELEELVKAAVAQAEGNRELLEKMAAGESSSSGGPGRLRLAMKGPSTAAAAASQGAEGYQQGGLVEAWRLLDAARQAASREQHDLGRSLRSSQPAGLLERMHALSRRYSSSQSSAQFEEDEGPAAALSSLESTSHELGVTTAAGDLAHDIAPGQAVEAAVTESDAAGIATDSAVWTLLPATTADWCYSQSPPRDTAHRERLDVAERFASLLNSFQQQLSGLSAAATPPPVDTAETRPHEAAEGPQAGRAVPVETPSAAHPEGARTPVSSDAAVKSAAAGKVRGTARRSFWANNSTQTDPPTVDEAVYLRAIPSTPARKGRIAGVLAGLLLVLQPLMTTAALLAALLLAPANLSIFNCWSAAAAAAGDLMLGVVMLPCVKLLACWWRPRSANSGQRR</sequence>
<feature type="transmembrane region" description="Helical" evidence="3">
    <location>
        <begin position="651"/>
        <end position="676"/>
    </location>
</feature>
<evidence type="ECO:0000256" key="1">
    <source>
        <dbReference type="SAM" id="Coils"/>
    </source>
</evidence>
<evidence type="ECO:0000256" key="3">
    <source>
        <dbReference type="SAM" id="Phobius"/>
    </source>
</evidence>
<keyword evidence="1" id="KW-0175">Coiled coil</keyword>
<feature type="region of interest" description="Disordered" evidence="2">
    <location>
        <begin position="315"/>
        <end position="336"/>
    </location>
</feature>
<evidence type="ECO:0000313" key="5">
    <source>
        <dbReference type="Proteomes" id="UP001055712"/>
    </source>
</evidence>
<feature type="coiled-coil region" evidence="1">
    <location>
        <begin position="37"/>
        <end position="64"/>
    </location>
</feature>
<reference evidence="4" key="2">
    <citation type="submission" date="2020-11" db="EMBL/GenBank/DDBJ databases">
        <authorList>
            <person name="Cecchin M."/>
            <person name="Marcolungo L."/>
            <person name="Rossato M."/>
            <person name="Girolomoni L."/>
            <person name="Cosentino E."/>
            <person name="Cuine S."/>
            <person name="Li-Beisson Y."/>
            <person name="Delledonne M."/>
            <person name="Ballottari M."/>
        </authorList>
    </citation>
    <scope>NUCLEOTIDE SEQUENCE</scope>
    <source>
        <strain evidence="4">211/11P</strain>
        <tissue evidence="4">Whole cell</tissue>
    </source>
</reference>
<organism evidence="4 5">
    <name type="scientific">Chlorella vulgaris</name>
    <name type="common">Green alga</name>
    <dbReference type="NCBI Taxonomy" id="3077"/>
    <lineage>
        <taxon>Eukaryota</taxon>
        <taxon>Viridiplantae</taxon>
        <taxon>Chlorophyta</taxon>
        <taxon>core chlorophytes</taxon>
        <taxon>Trebouxiophyceae</taxon>
        <taxon>Chlorellales</taxon>
        <taxon>Chlorellaceae</taxon>
        <taxon>Chlorella clade</taxon>
        <taxon>Chlorella</taxon>
    </lineage>
</organism>
<keyword evidence="3" id="KW-0472">Membrane</keyword>
<feature type="region of interest" description="Disordered" evidence="2">
    <location>
        <begin position="1"/>
        <end position="29"/>
    </location>
</feature>
<dbReference type="EMBL" id="SIDB01000002">
    <property type="protein sequence ID" value="KAI3436373.1"/>
    <property type="molecule type" value="Genomic_DNA"/>
</dbReference>
<evidence type="ECO:0000256" key="2">
    <source>
        <dbReference type="SAM" id="MobiDB-lite"/>
    </source>
</evidence>
<reference evidence="4" key="1">
    <citation type="journal article" date="2019" name="Plant J.">
        <title>Chlorella vulgaris genome assembly and annotation reveals the molecular basis for metabolic acclimation to high light conditions.</title>
        <authorList>
            <person name="Cecchin M."/>
            <person name="Marcolungo L."/>
            <person name="Rossato M."/>
            <person name="Girolomoni L."/>
            <person name="Cosentino E."/>
            <person name="Cuine S."/>
            <person name="Li-Beisson Y."/>
            <person name="Delledonne M."/>
            <person name="Ballottari M."/>
        </authorList>
    </citation>
    <scope>NUCLEOTIDE SEQUENCE</scope>
    <source>
        <strain evidence="4">211/11P</strain>
    </source>
</reference>
<keyword evidence="5" id="KW-1185">Reference proteome</keyword>
<keyword evidence="3" id="KW-1133">Transmembrane helix</keyword>
<dbReference type="Proteomes" id="UP001055712">
    <property type="component" value="Unassembled WGS sequence"/>
</dbReference>
<gene>
    <name evidence="4" type="ORF">D9Q98_002426</name>
</gene>
<feature type="coiled-coil region" evidence="1">
    <location>
        <begin position="249"/>
        <end position="276"/>
    </location>
</feature>